<dbReference type="EMBL" id="JACRUO010000001">
    <property type="protein sequence ID" value="MBD3688702.1"/>
    <property type="molecule type" value="Genomic_DNA"/>
</dbReference>
<feature type="domain" description="Thioesterase" evidence="2">
    <location>
        <begin position="81"/>
        <end position="156"/>
    </location>
</feature>
<protein>
    <submittedName>
        <fullName evidence="3">PaaI family thioesterase</fullName>
    </submittedName>
</protein>
<sequence>MTTSPATTNSAEELRETIDRMTSSCVSDAERGEWFQSLPDRSSEFPWAEGNVATDLGLRIHVIDAERMICSMPVAGNEQHMGILHGGINAVLGETTGSFAAWVGAPEGWTALGLDIAMHHHRGVAEGRIWCVARRVSLTRSFASYQLCVYRDDGVVTSSGQHTCALRPIAATAEGARGTSR</sequence>
<dbReference type="Gene3D" id="3.10.129.10">
    <property type="entry name" value="Hotdog Thioesterase"/>
    <property type="match status" value="1"/>
</dbReference>
<keyword evidence="1" id="KW-0378">Hydrolase</keyword>
<dbReference type="GO" id="GO:0016289">
    <property type="term" value="F:acyl-CoA hydrolase activity"/>
    <property type="evidence" value="ECO:0007669"/>
    <property type="project" value="UniProtKB-ARBA"/>
</dbReference>
<name>A0A8I0KQQ9_9ACTO</name>
<evidence type="ECO:0000313" key="4">
    <source>
        <dbReference type="Proteomes" id="UP000627538"/>
    </source>
</evidence>
<accession>A0A8I0KQQ9</accession>
<reference evidence="3 4" key="1">
    <citation type="submission" date="2020-08" db="EMBL/GenBank/DDBJ databases">
        <title>Winkia gen. nov., sp. nov., isolated from faeces of the Anser albifrons in China.</title>
        <authorList>
            <person name="Liu Q."/>
        </authorList>
    </citation>
    <scope>NUCLEOTIDE SEQUENCE [LARGE SCALE GENOMIC DNA]</scope>
    <source>
        <strain evidence="3 4">C62</strain>
    </source>
</reference>
<organism evidence="3 4">
    <name type="scientific">Nanchangia anserum</name>
    <dbReference type="NCBI Taxonomy" id="2692125"/>
    <lineage>
        <taxon>Bacteria</taxon>
        <taxon>Bacillati</taxon>
        <taxon>Actinomycetota</taxon>
        <taxon>Actinomycetes</taxon>
        <taxon>Actinomycetales</taxon>
        <taxon>Actinomycetaceae</taxon>
        <taxon>Nanchangia</taxon>
    </lineage>
</organism>
<dbReference type="AlphaFoldDB" id="A0A8I0KQQ9"/>
<gene>
    <name evidence="3" type="ORF">H8R10_00375</name>
</gene>
<dbReference type="CDD" id="cd03443">
    <property type="entry name" value="PaaI_thioesterase"/>
    <property type="match status" value="1"/>
</dbReference>
<evidence type="ECO:0000259" key="2">
    <source>
        <dbReference type="Pfam" id="PF03061"/>
    </source>
</evidence>
<evidence type="ECO:0000313" key="3">
    <source>
        <dbReference type="EMBL" id="MBD3688702.1"/>
    </source>
</evidence>
<dbReference type="Proteomes" id="UP000627538">
    <property type="component" value="Unassembled WGS sequence"/>
</dbReference>
<keyword evidence="4" id="KW-1185">Reference proteome</keyword>
<dbReference type="RefSeq" id="WP_191070812.1">
    <property type="nucleotide sequence ID" value="NZ_CP060506.1"/>
</dbReference>
<evidence type="ECO:0000256" key="1">
    <source>
        <dbReference type="ARBA" id="ARBA00022801"/>
    </source>
</evidence>
<dbReference type="NCBIfam" id="TIGR00369">
    <property type="entry name" value="unchar_dom_1"/>
    <property type="match status" value="1"/>
</dbReference>
<proteinExistence type="predicted"/>
<dbReference type="InterPro" id="IPR006683">
    <property type="entry name" value="Thioestr_dom"/>
</dbReference>
<dbReference type="InterPro" id="IPR029069">
    <property type="entry name" value="HotDog_dom_sf"/>
</dbReference>
<comment type="caution">
    <text evidence="3">The sequence shown here is derived from an EMBL/GenBank/DDBJ whole genome shotgun (WGS) entry which is preliminary data.</text>
</comment>
<dbReference type="Pfam" id="PF03061">
    <property type="entry name" value="4HBT"/>
    <property type="match status" value="1"/>
</dbReference>
<dbReference type="InterPro" id="IPR003736">
    <property type="entry name" value="PAAI_dom"/>
</dbReference>
<dbReference type="SUPFAM" id="SSF54637">
    <property type="entry name" value="Thioesterase/thiol ester dehydrase-isomerase"/>
    <property type="match status" value="1"/>
</dbReference>